<name>A0A538U0U2_UNCEI</name>
<sequence>MGGADTLDLDGESGRIMKLLRAPLSLLPAREDGFFNDTTAFAATRELELHNFYQLAGQGIDPKTFSLVARKGVDSPPVTFETVNNVTVPYNQILGLDNYNEDSGTPVYRAHDNKVDGTLANSNSRYFVDYKNGTLFFFDPRPFAPRVLDDPNYPVRPFDQLASSVLFRSDSLVGAPGTSNARNRDIYDIRNPRRPDVSQYYIDVDFTSARAGNEITLGRTNLLEGSETVTKNGQKLDRDKDYTIDYDLGRVTLKSAPGPTDQINVDYGFAPLFQQAGRTLIGSSFSLAGRNRALGGAFMYESKGAQDLRPRIGEEPSRVLIGDLNGQWKTTPQFLTHWADALPGVRTTAPSQFDVSAEMGASFPNPNTFNEVYIDDMEGVRDAVSLAMTPERWHWSSMPRRKDTSADTIQAFEKNAEVHWFTPLNAVKERD</sequence>
<dbReference type="AlphaFoldDB" id="A0A538U0U2"/>
<comment type="caution">
    <text evidence="1">The sequence shown here is derived from an EMBL/GenBank/DDBJ whole genome shotgun (WGS) entry which is preliminary data.</text>
</comment>
<proteinExistence type="predicted"/>
<dbReference type="EMBL" id="VBPB01000301">
    <property type="protein sequence ID" value="TMQ69526.1"/>
    <property type="molecule type" value="Genomic_DNA"/>
</dbReference>
<accession>A0A538U0U2</accession>
<evidence type="ECO:0008006" key="3">
    <source>
        <dbReference type="Google" id="ProtNLM"/>
    </source>
</evidence>
<dbReference type="Proteomes" id="UP000319771">
    <property type="component" value="Unassembled WGS sequence"/>
</dbReference>
<organism evidence="1 2">
    <name type="scientific">Eiseniibacteriota bacterium</name>
    <dbReference type="NCBI Taxonomy" id="2212470"/>
    <lineage>
        <taxon>Bacteria</taxon>
        <taxon>Candidatus Eiseniibacteriota</taxon>
    </lineage>
</organism>
<evidence type="ECO:0000313" key="2">
    <source>
        <dbReference type="Proteomes" id="UP000319771"/>
    </source>
</evidence>
<reference evidence="1 2" key="1">
    <citation type="journal article" date="2019" name="Nat. Microbiol.">
        <title>Mediterranean grassland soil C-N compound turnover is dependent on rainfall and depth, and is mediated by genomically divergent microorganisms.</title>
        <authorList>
            <person name="Diamond S."/>
            <person name="Andeer P.F."/>
            <person name="Li Z."/>
            <person name="Crits-Christoph A."/>
            <person name="Burstein D."/>
            <person name="Anantharaman K."/>
            <person name="Lane K.R."/>
            <person name="Thomas B.C."/>
            <person name="Pan C."/>
            <person name="Northen T.R."/>
            <person name="Banfield J.F."/>
        </authorList>
    </citation>
    <scope>NUCLEOTIDE SEQUENCE [LARGE SCALE GENOMIC DNA]</scope>
    <source>
        <strain evidence="1">WS_11</strain>
    </source>
</reference>
<evidence type="ECO:0000313" key="1">
    <source>
        <dbReference type="EMBL" id="TMQ69526.1"/>
    </source>
</evidence>
<feature type="non-terminal residue" evidence="1">
    <location>
        <position position="431"/>
    </location>
</feature>
<gene>
    <name evidence="1" type="ORF">E6K81_14795</name>
</gene>
<protein>
    <recommendedName>
        <fullName evidence="3">Cell surface protein SprA</fullName>
    </recommendedName>
</protein>